<feature type="non-terminal residue" evidence="1">
    <location>
        <position position="1"/>
    </location>
</feature>
<dbReference type="Proteomes" id="UP000789831">
    <property type="component" value="Unassembled WGS sequence"/>
</dbReference>
<organism evidence="1 2">
    <name type="scientific">Ambispora gerdemannii</name>
    <dbReference type="NCBI Taxonomy" id="144530"/>
    <lineage>
        <taxon>Eukaryota</taxon>
        <taxon>Fungi</taxon>
        <taxon>Fungi incertae sedis</taxon>
        <taxon>Mucoromycota</taxon>
        <taxon>Glomeromycotina</taxon>
        <taxon>Glomeromycetes</taxon>
        <taxon>Archaeosporales</taxon>
        <taxon>Ambisporaceae</taxon>
        <taxon>Ambispora</taxon>
    </lineage>
</organism>
<reference evidence="1" key="1">
    <citation type="submission" date="2021-06" db="EMBL/GenBank/DDBJ databases">
        <authorList>
            <person name="Kallberg Y."/>
            <person name="Tangrot J."/>
            <person name="Rosling A."/>
        </authorList>
    </citation>
    <scope>NUCLEOTIDE SEQUENCE</scope>
    <source>
        <strain evidence="1">MT106</strain>
    </source>
</reference>
<keyword evidence="2" id="KW-1185">Reference proteome</keyword>
<sequence length="58" mass="6351">GNFFGGVAVLLTDCVTSDRRSARKLRLAKNSRDFGRGAPAEICQESMITSFVIQIISF</sequence>
<dbReference type="AlphaFoldDB" id="A0A9N9AAG4"/>
<protein>
    <submittedName>
        <fullName evidence="1">10929_t:CDS:1</fullName>
    </submittedName>
</protein>
<proteinExistence type="predicted"/>
<accession>A0A9N9AAG4</accession>
<evidence type="ECO:0000313" key="2">
    <source>
        <dbReference type="Proteomes" id="UP000789831"/>
    </source>
</evidence>
<gene>
    <name evidence="1" type="ORF">AGERDE_LOCUS5320</name>
</gene>
<comment type="caution">
    <text evidence="1">The sequence shown here is derived from an EMBL/GenBank/DDBJ whole genome shotgun (WGS) entry which is preliminary data.</text>
</comment>
<dbReference type="EMBL" id="CAJVPL010000701">
    <property type="protein sequence ID" value="CAG8522675.1"/>
    <property type="molecule type" value="Genomic_DNA"/>
</dbReference>
<evidence type="ECO:0000313" key="1">
    <source>
        <dbReference type="EMBL" id="CAG8522675.1"/>
    </source>
</evidence>
<name>A0A9N9AAG4_9GLOM</name>